<dbReference type="Pfam" id="PF04882">
    <property type="entry name" value="Peroxin-3"/>
    <property type="match status" value="1"/>
</dbReference>
<dbReference type="PANTHER" id="PTHR28080">
    <property type="entry name" value="PEROXISOMAL BIOGENESIS FACTOR 3"/>
    <property type="match status" value="1"/>
</dbReference>
<evidence type="ECO:0000256" key="4">
    <source>
        <dbReference type="ARBA" id="ARBA00025338"/>
    </source>
</evidence>
<keyword evidence="3" id="KW-0962">Peroxisome biogenesis</keyword>
<dbReference type="WBParaSite" id="sdigi.contig285.g7071.t1">
    <property type="protein sequence ID" value="sdigi.contig285.g7071.t1"/>
    <property type="gene ID" value="sdigi.contig285.g7071"/>
</dbReference>
<keyword evidence="6" id="KW-1185">Reference proteome</keyword>
<evidence type="ECO:0000256" key="2">
    <source>
        <dbReference type="ARBA" id="ARBA00014294"/>
    </source>
</evidence>
<dbReference type="GO" id="GO:0030674">
    <property type="term" value="F:protein-macromolecule adaptor activity"/>
    <property type="evidence" value="ECO:0007669"/>
    <property type="project" value="TreeGrafter"/>
</dbReference>
<organism evidence="6 7">
    <name type="scientific">Setaria digitata</name>
    <dbReference type="NCBI Taxonomy" id="48799"/>
    <lineage>
        <taxon>Eukaryota</taxon>
        <taxon>Metazoa</taxon>
        <taxon>Ecdysozoa</taxon>
        <taxon>Nematoda</taxon>
        <taxon>Chromadorea</taxon>
        <taxon>Rhabditida</taxon>
        <taxon>Spirurina</taxon>
        <taxon>Spiruromorpha</taxon>
        <taxon>Filarioidea</taxon>
        <taxon>Setariidae</taxon>
        <taxon>Setaria</taxon>
    </lineage>
</organism>
<accession>A0A915PSP7</accession>
<dbReference type="GO" id="GO:0045046">
    <property type="term" value="P:protein import into peroxisome membrane"/>
    <property type="evidence" value="ECO:0007669"/>
    <property type="project" value="TreeGrafter"/>
</dbReference>
<reference evidence="7" key="1">
    <citation type="submission" date="2022-11" db="UniProtKB">
        <authorList>
            <consortium name="WormBaseParasite"/>
        </authorList>
    </citation>
    <scope>IDENTIFICATION</scope>
</reference>
<sequence>MMQKKVMNESSDYQVALCGCRLTCNSAAWIYVTGFHVYHFCVKERKCDIGRKSLTFPGVSVGIVKIIFGERLKYCTRLLGKGYGDVALSGLTPRLNKAGAMCFQQMSGLWDFLKRHRGKIVTGAVIAGGAFVIQQTWRNYSPQFLNSGWNRDREYNQAQLDARRHYIYDTQNRTCNALIVDLLPSIAKRISSHFDVEALIEDLKNNKGLSKEQRIIQWQDIKVKAIGRMVAVAYAFSLITVTLKCQISILAAQLCSSLTKKEDDYWWNQYIPKNLKLGSSLMQSTTLQKCTVDAPIQQIFMKCCQFFLSSGLDDLMKSIETVCKAQLEELELKTPIDAERLKAILLNLKRRMDLLDCRHFSYLVVPKYANMNGFAVPNFCQLDMLLRRLVEMLESTKCKEVVSALIDFFLDAIVNFVNHHSTSPEMPMARILPLITDSFHILSRGGFDSPIQNILCSTELHSLSMHVFSLPPVELF</sequence>
<name>A0A915PSP7_9BILA</name>
<evidence type="ECO:0000256" key="3">
    <source>
        <dbReference type="ARBA" id="ARBA00022593"/>
    </source>
</evidence>
<evidence type="ECO:0000313" key="6">
    <source>
        <dbReference type="Proteomes" id="UP000887581"/>
    </source>
</evidence>
<evidence type="ECO:0000256" key="5">
    <source>
        <dbReference type="ARBA" id="ARBA00029630"/>
    </source>
</evidence>
<dbReference type="AlphaFoldDB" id="A0A915PSP7"/>
<proteinExistence type="predicted"/>
<comment type="function">
    <text evidence="4">Involved in peroxisome biosynthesis and integrity. Assembles membrane vesicles before the matrix proteins are translocated. As a docking factor for PEX19, is necessary for the import of peroxisomal membrane proteins in the peroxisomes.</text>
</comment>
<dbReference type="Proteomes" id="UP000887581">
    <property type="component" value="Unplaced"/>
</dbReference>
<dbReference type="PANTHER" id="PTHR28080:SF1">
    <property type="entry name" value="PEROXISOMAL BIOGENESIS FACTOR 3"/>
    <property type="match status" value="1"/>
</dbReference>
<evidence type="ECO:0000256" key="1">
    <source>
        <dbReference type="ARBA" id="ARBA00011494"/>
    </source>
</evidence>
<protein>
    <recommendedName>
        <fullName evidence="2">Peroxisomal biogenesis factor 3</fullName>
    </recommendedName>
    <alternativeName>
        <fullName evidence="5">Peroxisomal assembly protein PEX3</fullName>
    </alternativeName>
</protein>
<dbReference type="GO" id="GO:0005778">
    <property type="term" value="C:peroxisomal membrane"/>
    <property type="evidence" value="ECO:0007669"/>
    <property type="project" value="InterPro"/>
</dbReference>
<evidence type="ECO:0000313" key="7">
    <source>
        <dbReference type="WBParaSite" id="sdigi.contig285.g7071.t1"/>
    </source>
</evidence>
<comment type="subunit">
    <text evidence="1">Interacts with PEX19.</text>
</comment>
<dbReference type="InterPro" id="IPR006966">
    <property type="entry name" value="Peroxin-3"/>
</dbReference>